<dbReference type="Proteomes" id="UP000631421">
    <property type="component" value="Unassembled WGS sequence"/>
</dbReference>
<accession>A0A926UVI1</accession>
<reference evidence="1" key="2">
    <citation type="submission" date="2020-08" db="EMBL/GenBank/DDBJ databases">
        <authorList>
            <person name="Chen M."/>
            <person name="Teng W."/>
            <person name="Zhao L."/>
            <person name="Hu C."/>
            <person name="Zhou Y."/>
            <person name="Han B."/>
            <person name="Song L."/>
            <person name="Shu W."/>
        </authorList>
    </citation>
    <scope>NUCLEOTIDE SEQUENCE</scope>
    <source>
        <strain evidence="1">FACHB-1277</strain>
    </source>
</reference>
<comment type="caution">
    <text evidence="1">The sequence shown here is derived from an EMBL/GenBank/DDBJ whole genome shotgun (WGS) entry which is preliminary data.</text>
</comment>
<name>A0A926UVI1_9CYAN</name>
<dbReference type="InterPro" id="IPR009241">
    <property type="entry name" value="HigB-like"/>
</dbReference>
<evidence type="ECO:0000313" key="1">
    <source>
        <dbReference type="EMBL" id="MBD2151989.1"/>
    </source>
</evidence>
<keyword evidence="2" id="KW-1185">Reference proteome</keyword>
<protein>
    <submittedName>
        <fullName evidence="1">Type II toxin-antitoxin system RelE/ParE family toxin</fullName>
    </submittedName>
</protein>
<organism evidence="1 2">
    <name type="scientific">Pseudanabaena cinerea FACHB-1277</name>
    <dbReference type="NCBI Taxonomy" id="2949581"/>
    <lineage>
        <taxon>Bacteria</taxon>
        <taxon>Bacillati</taxon>
        <taxon>Cyanobacteriota</taxon>
        <taxon>Cyanophyceae</taxon>
        <taxon>Pseudanabaenales</taxon>
        <taxon>Pseudanabaenaceae</taxon>
        <taxon>Pseudanabaena</taxon>
        <taxon>Pseudanabaena cinerea</taxon>
    </lineage>
</organism>
<dbReference type="Pfam" id="PF05973">
    <property type="entry name" value="Gp49"/>
    <property type="match status" value="1"/>
</dbReference>
<gene>
    <name evidence="1" type="ORF">H6F44_17940</name>
</gene>
<dbReference type="AlphaFoldDB" id="A0A926UVI1"/>
<dbReference type="RefSeq" id="WP_190352401.1">
    <property type="nucleotide sequence ID" value="NZ_JACJPY010000074.1"/>
</dbReference>
<sequence>MKWNIIFDPDFKIWFYQQEQGLQDETFAVLSVLGEFGPKLGRPRVDTLEGSAFQNMKELRIQYQGEPWRILFAFDPKRQAVLLVGGNKTGNKRWYKENIPIADKRYRKYLEILKEENK</sequence>
<evidence type="ECO:0000313" key="2">
    <source>
        <dbReference type="Proteomes" id="UP000631421"/>
    </source>
</evidence>
<reference evidence="1" key="1">
    <citation type="journal article" date="2015" name="ISME J.">
        <title>Draft Genome Sequence of Streptomyces incarnatus NRRL8089, which Produces the Nucleoside Antibiotic Sinefungin.</title>
        <authorList>
            <person name="Oshima K."/>
            <person name="Hattori M."/>
            <person name="Shimizu H."/>
            <person name="Fukuda K."/>
            <person name="Nemoto M."/>
            <person name="Inagaki K."/>
            <person name="Tamura T."/>
        </authorList>
    </citation>
    <scope>NUCLEOTIDE SEQUENCE</scope>
    <source>
        <strain evidence="1">FACHB-1277</strain>
    </source>
</reference>
<proteinExistence type="predicted"/>
<dbReference type="EMBL" id="JACJPY010000074">
    <property type="protein sequence ID" value="MBD2151989.1"/>
    <property type="molecule type" value="Genomic_DNA"/>
</dbReference>